<gene>
    <name evidence="1" type="ORF">HMPREF9393_1226</name>
</gene>
<sequence length="112" mass="13771">MLSIRFFRYKLQEAQMTTQNVHEELQFDYFSQNYYQFQEDFYQFSNLPQPLMVMEDDILLHMASRQVTYFKLSKTKSLDKKDHYFHFTVSRPDQANRLCIYHYQGQTEDINQ</sequence>
<comment type="caution">
    <text evidence="1">The sequence shown here is derived from an EMBL/GenBank/DDBJ whole genome shotgun (WGS) entry which is preliminary data.</text>
</comment>
<dbReference type="AlphaFoldDB" id="F3UC73"/>
<dbReference type="InterPro" id="IPR046004">
    <property type="entry name" value="DUF5960"/>
</dbReference>
<dbReference type="PATRIC" id="fig|888820.3.peg.1200"/>
<dbReference type="EMBL" id="AFFL01000002">
    <property type="protein sequence ID" value="EGJ39604.1"/>
    <property type="molecule type" value="Genomic_DNA"/>
</dbReference>
<evidence type="ECO:0000313" key="1">
    <source>
        <dbReference type="EMBL" id="EGJ39604.1"/>
    </source>
</evidence>
<protein>
    <submittedName>
        <fullName evidence="1">Uncharacterized protein</fullName>
    </submittedName>
</protein>
<accession>F3UC73</accession>
<dbReference type="Pfam" id="PF19385">
    <property type="entry name" value="DUF5960"/>
    <property type="match status" value="1"/>
</dbReference>
<organism evidence="1 2">
    <name type="scientific">Streptococcus sanguinis SK1056</name>
    <dbReference type="NCBI Taxonomy" id="888820"/>
    <lineage>
        <taxon>Bacteria</taxon>
        <taxon>Bacillati</taxon>
        <taxon>Bacillota</taxon>
        <taxon>Bacilli</taxon>
        <taxon>Lactobacillales</taxon>
        <taxon>Streptococcaceae</taxon>
        <taxon>Streptococcus</taxon>
    </lineage>
</organism>
<evidence type="ECO:0000313" key="2">
    <source>
        <dbReference type="Proteomes" id="UP000004171"/>
    </source>
</evidence>
<proteinExistence type="predicted"/>
<dbReference type="Proteomes" id="UP000004171">
    <property type="component" value="Unassembled WGS sequence"/>
</dbReference>
<reference evidence="1 2" key="1">
    <citation type="submission" date="2011-03" db="EMBL/GenBank/DDBJ databases">
        <authorList>
            <person name="Muzny D."/>
            <person name="Qin X."/>
            <person name="Deng J."/>
            <person name="Jiang H."/>
            <person name="Liu Y."/>
            <person name="Qu J."/>
            <person name="Song X.-Z."/>
            <person name="Zhang L."/>
            <person name="Thornton R."/>
            <person name="Coyle M."/>
            <person name="Francisco L."/>
            <person name="Jackson L."/>
            <person name="Javaid M."/>
            <person name="Korchina V."/>
            <person name="Kovar C."/>
            <person name="Mata R."/>
            <person name="Mathew T."/>
            <person name="Ngo R."/>
            <person name="Nguyen L."/>
            <person name="Nguyen N."/>
            <person name="Okwuonu G."/>
            <person name="Ongeri F."/>
            <person name="Pham C."/>
            <person name="Simmons D."/>
            <person name="Wilczek-Boney K."/>
            <person name="Hale W."/>
            <person name="Jakkamsetti A."/>
            <person name="Pham P."/>
            <person name="Ruth R."/>
            <person name="San Lucas F."/>
            <person name="Warren J."/>
            <person name="Zhang J."/>
            <person name="Zhao Z."/>
            <person name="Zhou C."/>
            <person name="Zhu D."/>
            <person name="Lee S."/>
            <person name="Bess C."/>
            <person name="Blankenburg K."/>
            <person name="Forbes L."/>
            <person name="Fu Q."/>
            <person name="Gubbala S."/>
            <person name="Hirani K."/>
            <person name="Jayaseelan J.C."/>
            <person name="Lara F."/>
            <person name="Munidasa M."/>
            <person name="Palculict T."/>
            <person name="Patil S."/>
            <person name="Pu L.-L."/>
            <person name="Saada N."/>
            <person name="Tang L."/>
            <person name="Weissenberger G."/>
            <person name="Zhu Y."/>
            <person name="Hemphill L."/>
            <person name="Shang Y."/>
            <person name="Youmans B."/>
            <person name="Ayvaz T."/>
            <person name="Ross M."/>
            <person name="Santibanez J."/>
            <person name="Aqrawi P."/>
            <person name="Gross S."/>
            <person name="Joshi V."/>
            <person name="Fowler G."/>
            <person name="Nazareth L."/>
            <person name="Reid J."/>
            <person name="Worley K."/>
            <person name="Petrosino J."/>
            <person name="Highlander S."/>
            <person name="Gibbs R."/>
        </authorList>
    </citation>
    <scope>NUCLEOTIDE SEQUENCE [LARGE SCALE GENOMIC DNA]</scope>
    <source>
        <strain evidence="1 2">SK1056</strain>
    </source>
</reference>
<dbReference type="HOGENOM" id="CLU_173387_0_0_9"/>
<name>F3UC73_STRSA</name>